<reference evidence="11 12" key="1">
    <citation type="journal article" date="2013" name="Nature">
        <title>Insights into bilaterian evolution from three spiralian genomes.</title>
        <authorList>
            <person name="Simakov O."/>
            <person name="Marletaz F."/>
            <person name="Cho S.J."/>
            <person name="Edsinger-Gonzales E."/>
            <person name="Havlak P."/>
            <person name="Hellsten U."/>
            <person name="Kuo D.H."/>
            <person name="Larsson T."/>
            <person name="Lv J."/>
            <person name="Arendt D."/>
            <person name="Savage R."/>
            <person name="Osoegawa K."/>
            <person name="de Jong P."/>
            <person name="Grimwood J."/>
            <person name="Chapman J.A."/>
            <person name="Shapiro H."/>
            <person name="Aerts A."/>
            <person name="Otillar R.P."/>
            <person name="Terry A.Y."/>
            <person name="Boore J.L."/>
            <person name="Grigoriev I.V."/>
            <person name="Lindberg D.R."/>
            <person name="Seaver E.C."/>
            <person name="Weisblat D.A."/>
            <person name="Putnam N.H."/>
            <person name="Rokhsar D.S."/>
        </authorList>
    </citation>
    <scope>NUCLEOTIDE SEQUENCE [LARGE SCALE GENOMIC DNA]</scope>
</reference>
<dbReference type="OrthoDB" id="4752984at2759"/>
<dbReference type="GO" id="GO:0012505">
    <property type="term" value="C:endomembrane system"/>
    <property type="evidence" value="ECO:0007669"/>
    <property type="project" value="TreeGrafter"/>
</dbReference>
<gene>
    <name evidence="11" type="ORF">LOTGIDRAFT_194981</name>
</gene>
<dbReference type="InterPro" id="IPR001841">
    <property type="entry name" value="Znf_RING"/>
</dbReference>
<dbReference type="GO" id="GO:0008270">
    <property type="term" value="F:zinc ion binding"/>
    <property type="evidence" value="ECO:0007669"/>
    <property type="project" value="UniProtKB-KW"/>
</dbReference>
<dbReference type="STRING" id="225164.V3Z6V7"/>
<evidence type="ECO:0000256" key="6">
    <source>
        <dbReference type="ARBA" id="ARBA00022989"/>
    </source>
</evidence>
<proteinExistence type="predicted"/>
<feature type="transmembrane region" description="Helical" evidence="9">
    <location>
        <begin position="231"/>
        <end position="251"/>
    </location>
</feature>
<dbReference type="InterPro" id="IPR011016">
    <property type="entry name" value="Znf_RING-CH"/>
</dbReference>
<feature type="domain" description="RING-type" evidence="10">
    <location>
        <begin position="387"/>
        <end position="425"/>
    </location>
</feature>
<dbReference type="SUPFAM" id="SSF57850">
    <property type="entry name" value="RING/U-box"/>
    <property type="match status" value="1"/>
</dbReference>
<dbReference type="OMA" id="NIWRRIL"/>
<evidence type="ECO:0000259" key="10">
    <source>
        <dbReference type="PROSITE" id="PS50089"/>
    </source>
</evidence>
<evidence type="ECO:0000256" key="9">
    <source>
        <dbReference type="SAM" id="Phobius"/>
    </source>
</evidence>
<dbReference type="GO" id="GO:0036503">
    <property type="term" value="P:ERAD pathway"/>
    <property type="evidence" value="ECO:0007669"/>
    <property type="project" value="TreeGrafter"/>
</dbReference>
<dbReference type="Pfam" id="PF13705">
    <property type="entry name" value="TRC8_N"/>
    <property type="match status" value="1"/>
</dbReference>
<dbReference type="PANTHER" id="PTHR22763">
    <property type="entry name" value="RING ZINC FINGER PROTEIN"/>
    <property type="match status" value="1"/>
</dbReference>
<dbReference type="HOGENOM" id="CLU_016467_2_0_1"/>
<feature type="transmembrane region" description="Helical" evidence="9">
    <location>
        <begin position="258"/>
        <end position="282"/>
    </location>
</feature>
<comment type="subcellular location">
    <subcellularLocation>
        <location evidence="1">Membrane</location>
        <topology evidence="1">Multi-pass membrane protein</topology>
    </subcellularLocation>
</comment>
<keyword evidence="3" id="KW-0479">Metal-binding</keyword>
<dbReference type="GeneID" id="20245103"/>
<dbReference type="CTD" id="20245103"/>
<protein>
    <recommendedName>
        <fullName evidence="10">RING-type domain-containing protein</fullName>
    </recommendedName>
</protein>
<evidence type="ECO:0000256" key="8">
    <source>
        <dbReference type="PROSITE-ProRule" id="PRU00175"/>
    </source>
</evidence>
<evidence type="ECO:0000313" key="12">
    <source>
        <dbReference type="Proteomes" id="UP000030746"/>
    </source>
</evidence>
<dbReference type="Pfam" id="PF13639">
    <property type="entry name" value="zf-RING_2"/>
    <property type="match status" value="1"/>
</dbReference>
<dbReference type="KEGG" id="lgi:LOTGIDRAFT_194981"/>
<dbReference type="SMART" id="SM00184">
    <property type="entry name" value="RING"/>
    <property type="match status" value="1"/>
</dbReference>
<dbReference type="EMBL" id="KB203049">
    <property type="protein sequence ID" value="ESO86548.1"/>
    <property type="molecule type" value="Genomic_DNA"/>
</dbReference>
<evidence type="ECO:0000256" key="3">
    <source>
        <dbReference type="ARBA" id="ARBA00022723"/>
    </source>
</evidence>
<dbReference type="SMART" id="SM00744">
    <property type="entry name" value="RINGv"/>
    <property type="match status" value="1"/>
</dbReference>
<dbReference type="CDD" id="cd16476">
    <property type="entry name" value="RING-H2_RNF139-like"/>
    <property type="match status" value="1"/>
</dbReference>
<evidence type="ECO:0000256" key="4">
    <source>
        <dbReference type="ARBA" id="ARBA00022771"/>
    </source>
</evidence>
<dbReference type="InterPro" id="IPR050731">
    <property type="entry name" value="HRD1_E3_ubiq-ligases"/>
</dbReference>
<evidence type="ECO:0000256" key="1">
    <source>
        <dbReference type="ARBA" id="ARBA00004141"/>
    </source>
</evidence>
<organism evidence="11 12">
    <name type="scientific">Lottia gigantea</name>
    <name type="common">Giant owl limpet</name>
    <dbReference type="NCBI Taxonomy" id="225164"/>
    <lineage>
        <taxon>Eukaryota</taxon>
        <taxon>Metazoa</taxon>
        <taxon>Spiralia</taxon>
        <taxon>Lophotrochozoa</taxon>
        <taxon>Mollusca</taxon>
        <taxon>Gastropoda</taxon>
        <taxon>Patellogastropoda</taxon>
        <taxon>Lottioidea</taxon>
        <taxon>Lottiidae</taxon>
        <taxon>Lottia</taxon>
    </lineage>
</organism>
<dbReference type="InterPro" id="IPR013083">
    <property type="entry name" value="Znf_RING/FYVE/PHD"/>
</dbReference>
<keyword evidence="7 9" id="KW-0472">Membrane</keyword>
<dbReference type="PANTHER" id="PTHR22763:SF191">
    <property type="entry name" value="RING FINGER PROTEIN 145 HOMOLOG"/>
    <property type="match status" value="1"/>
</dbReference>
<keyword evidence="12" id="KW-1185">Reference proteome</keyword>
<keyword evidence="2 9" id="KW-0812">Transmembrane</keyword>
<name>V3Z6V7_LOTGI</name>
<dbReference type="Proteomes" id="UP000030746">
    <property type="component" value="Unassembled WGS sequence"/>
</dbReference>
<feature type="transmembrane region" description="Helical" evidence="9">
    <location>
        <begin position="189"/>
        <end position="211"/>
    </location>
</feature>
<accession>V3Z6V7</accession>
<keyword evidence="4 8" id="KW-0863">Zinc-finger</keyword>
<dbReference type="GO" id="GO:0016020">
    <property type="term" value="C:membrane"/>
    <property type="evidence" value="ECO:0007669"/>
    <property type="project" value="UniProtKB-SubCell"/>
</dbReference>
<dbReference type="GO" id="GO:0061630">
    <property type="term" value="F:ubiquitin protein ligase activity"/>
    <property type="evidence" value="ECO:0007669"/>
    <property type="project" value="TreeGrafter"/>
</dbReference>
<keyword evidence="6 9" id="KW-1133">Transmembrane helix</keyword>
<evidence type="ECO:0000256" key="7">
    <source>
        <dbReference type="ARBA" id="ARBA00023136"/>
    </source>
</evidence>
<dbReference type="AlphaFoldDB" id="V3Z6V7"/>
<evidence type="ECO:0000313" key="11">
    <source>
        <dbReference type="EMBL" id="ESO86548.1"/>
    </source>
</evidence>
<dbReference type="PROSITE" id="PS50089">
    <property type="entry name" value="ZF_RING_2"/>
    <property type="match status" value="1"/>
</dbReference>
<evidence type="ECO:0000256" key="5">
    <source>
        <dbReference type="ARBA" id="ARBA00022833"/>
    </source>
</evidence>
<dbReference type="RefSeq" id="XP_009062783.1">
    <property type="nucleotide sequence ID" value="XM_009064535.1"/>
</dbReference>
<feature type="transmembrane region" description="Helical" evidence="9">
    <location>
        <begin position="72"/>
        <end position="94"/>
    </location>
</feature>
<keyword evidence="5" id="KW-0862">Zinc</keyword>
<dbReference type="Gene3D" id="3.30.40.10">
    <property type="entry name" value="Zinc/RING finger domain, C3HC4 (zinc finger)"/>
    <property type="match status" value="1"/>
</dbReference>
<dbReference type="GO" id="GO:0043161">
    <property type="term" value="P:proteasome-mediated ubiquitin-dependent protein catabolic process"/>
    <property type="evidence" value="ECO:0007669"/>
    <property type="project" value="TreeGrafter"/>
</dbReference>
<feature type="transmembrane region" description="Helical" evidence="9">
    <location>
        <begin position="109"/>
        <end position="136"/>
    </location>
</feature>
<feature type="transmembrane region" description="Helical" evidence="9">
    <location>
        <begin position="14"/>
        <end position="35"/>
    </location>
</feature>
<sequence>MPVFARLTGFSSDLLLVVHNFASVFTLLMIVFYLFNNLSNIIDICQESINEAYFAFKTFGPLPVLITFWKSVFLSVQMLIFWVLMFSCHFYLFIMSDDESNRLFYDEGWLVVILASLGECCTTPVSLFAFCVMISYTSFGVLTLTKFYLQGFEMTPLDFDGSRGWTEGFTMLLIAVQTDLLDLSILQRAFLMSILLFIVVSSLIQSMYEIVDPILLTLSASHNKRWTKHARAIGLCTFLWIFPLFMSYFICQYFDLDFWLMVIISSCLLTSVQVIGSLVVYALFIYDSLRTEPWESLDDVIYWARACTRVVEFLVAVFVVCYGFKESIFGEWSLVNTSILLIHCYFNVWQRLQSGWKSFLLRWKAVKKVESLLLATSEQLENYNDVCSICFQEMKSARITHCKHFFHSVCLRKWLYIKETCPMCHQEICKSNDLGNETANNVDDGDGLNEFENFNDFDFSTDEDQSDIDND</sequence>
<dbReference type="InterPro" id="IPR025754">
    <property type="entry name" value="TRC8_N_dom"/>
</dbReference>
<evidence type="ECO:0000256" key="2">
    <source>
        <dbReference type="ARBA" id="ARBA00022692"/>
    </source>
</evidence>